<protein>
    <submittedName>
        <fullName evidence="2">Uncharacterized protein</fullName>
    </submittedName>
</protein>
<keyword evidence="1" id="KW-1133">Transmembrane helix</keyword>
<dbReference type="EMBL" id="GILB01005905">
    <property type="protein sequence ID" value="NUU86238.1"/>
    <property type="molecule type" value="Transcribed_RNA"/>
</dbReference>
<proteinExistence type="predicted"/>
<name>A0A6M2EPL9_9ROSI</name>
<accession>A0A6M2EPL9</accession>
<reference evidence="2" key="1">
    <citation type="submission" date="2020-03" db="EMBL/GenBank/DDBJ databases">
        <authorList>
            <person name="Zhang R."/>
        </authorList>
    </citation>
    <scope>NUCLEOTIDE SEQUENCE</scope>
</reference>
<sequence length="123" mass="14173">MIQDTLTYNVALCPQISRKCLRKTNMESRRMHINILIGVSYQVQDFIDDACFGWSRMATAKFKICEGCPDELGSQHIWLLLQLVLVMIYSVISVSGLSFFFNFIHFRKQTTLSHAGLHTREPT</sequence>
<organism evidence="2">
    <name type="scientific">Populus davidiana</name>
    <dbReference type="NCBI Taxonomy" id="266767"/>
    <lineage>
        <taxon>Eukaryota</taxon>
        <taxon>Viridiplantae</taxon>
        <taxon>Streptophyta</taxon>
        <taxon>Embryophyta</taxon>
        <taxon>Tracheophyta</taxon>
        <taxon>Spermatophyta</taxon>
        <taxon>Magnoliopsida</taxon>
        <taxon>eudicotyledons</taxon>
        <taxon>Gunneridae</taxon>
        <taxon>Pentapetalae</taxon>
        <taxon>rosids</taxon>
        <taxon>fabids</taxon>
        <taxon>Malpighiales</taxon>
        <taxon>Salicaceae</taxon>
        <taxon>Saliceae</taxon>
        <taxon>Populus</taxon>
    </lineage>
</organism>
<evidence type="ECO:0000256" key="1">
    <source>
        <dbReference type="SAM" id="Phobius"/>
    </source>
</evidence>
<dbReference type="AlphaFoldDB" id="A0A6M2EPL9"/>
<feature type="transmembrane region" description="Helical" evidence="1">
    <location>
        <begin position="79"/>
        <end position="104"/>
    </location>
</feature>
<keyword evidence="1" id="KW-0812">Transmembrane</keyword>
<keyword evidence="1" id="KW-0472">Membrane</keyword>
<evidence type="ECO:0000313" key="2">
    <source>
        <dbReference type="EMBL" id="NUU86238.1"/>
    </source>
</evidence>